<gene>
    <name evidence="2" type="ORF">G3T38_07210</name>
</gene>
<dbReference type="RefSeq" id="WP_163771439.1">
    <property type="nucleotide sequence ID" value="NZ_JAAGXA010000004.1"/>
</dbReference>
<feature type="chain" id="PRO_5038840294" description="WD40 repeat domain-containing protein" evidence="1">
    <location>
        <begin position="19"/>
        <end position="359"/>
    </location>
</feature>
<proteinExistence type="predicted"/>
<dbReference type="SUPFAM" id="SSF82171">
    <property type="entry name" value="DPP6 N-terminal domain-like"/>
    <property type="match status" value="1"/>
</dbReference>
<evidence type="ECO:0008006" key="4">
    <source>
        <dbReference type="Google" id="ProtNLM"/>
    </source>
</evidence>
<dbReference type="Proteomes" id="UP000468687">
    <property type="component" value="Unassembled WGS sequence"/>
</dbReference>
<sequence>MRARLVPTLVALALGALAVGGTTLGASAGAAPGASMPSYDAGPITLDPDAPQGAAAGVVWADGTTVHLEDGTSFVLPDDGFDTVIDVAAFGDRVAVTRHDSSVVAWAPRLSIFDRAGTQLGWTGLGRASDGNLVADDAHAKVAVLQRGQVAVIEAGRPTWTRLTVPASDFGGLQRIGALTGGACSESDCRVYVSDGEESHRLSPGQAPRWMWTPQILVDARETAGNDQLLGLLDRDQEVDPEVLFWGITDEDNAQVWGQQDYGVLSFSPDGSLVLGDDSYRDGAGSGTLAFLDSATGEPVTAFEPAEGWWVADTAWEDDDHVLAQLTDAADTLVTVRVGTDGSVEHVHTGGYEDVVLGS</sequence>
<name>A0A6P0HHA6_9ACTN</name>
<feature type="signal peptide" evidence="1">
    <location>
        <begin position="1"/>
        <end position="18"/>
    </location>
</feature>
<dbReference type="AlphaFoldDB" id="A0A6P0HHA6"/>
<reference evidence="2 3" key="1">
    <citation type="journal article" date="2014" name="Int. J. Syst. Evol. Microbiol.">
        <title>Nocardioides zeae sp. nov., isolated from the stem of Zea mays.</title>
        <authorList>
            <person name="Glaeser S.P."/>
            <person name="McInroy J.A."/>
            <person name="Busse H.J."/>
            <person name="Kampfer P."/>
        </authorList>
    </citation>
    <scope>NUCLEOTIDE SEQUENCE [LARGE SCALE GENOMIC DNA]</scope>
    <source>
        <strain evidence="2 3">JCM 30728</strain>
    </source>
</reference>
<evidence type="ECO:0000256" key="1">
    <source>
        <dbReference type="SAM" id="SignalP"/>
    </source>
</evidence>
<comment type="caution">
    <text evidence="2">The sequence shown here is derived from an EMBL/GenBank/DDBJ whole genome shotgun (WGS) entry which is preliminary data.</text>
</comment>
<evidence type="ECO:0000313" key="2">
    <source>
        <dbReference type="EMBL" id="NEN78062.1"/>
    </source>
</evidence>
<protein>
    <recommendedName>
        <fullName evidence="4">WD40 repeat domain-containing protein</fullName>
    </recommendedName>
</protein>
<keyword evidence="1" id="KW-0732">Signal</keyword>
<accession>A0A6P0HHA6</accession>
<dbReference type="EMBL" id="JAAGXA010000004">
    <property type="protein sequence ID" value="NEN78062.1"/>
    <property type="molecule type" value="Genomic_DNA"/>
</dbReference>
<keyword evidence="3" id="KW-1185">Reference proteome</keyword>
<organism evidence="2 3">
    <name type="scientific">Nocardioides zeae</name>
    <dbReference type="NCBI Taxonomy" id="1457234"/>
    <lineage>
        <taxon>Bacteria</taxon>
        <taxon>Bacillati</taxon>
        <taxon>Actinomycetota</taxon>
        <taxon>Actinomycetes</taxon>
        <taxon>Propionibacteriales</taxon>
        <taxon>Nocardioidaceae</taxon>
        <taxon>Nocardioides</taxon>
    </lineage>
</organism>
<evidence type="ECO:0000313" key="3">
    <source>
        <dbReference type="Proteomes" id="UP000468687"/>
    </source>
</evidence>